<keyword evidence="1" id="KW-0805">Transcription regulation</keyword>
<dbReference type="Proteomes" id="UP000470384">
    <property type="component" value="Unassembled WGS sequence"/>
</dbReference>
<dbReference type="PANTHER" id="PTHR33204">
    <property type="entry name" value="TRANSCRIPTIONAL REGULATOR, MARR FAMILY"/>
    <property type="match status" value="1"/>
</dbReference>
<dbReference type="InterPro" id="IPR036390">
    <property type="entry name" value="WH_DNA-bd_sf"/>
</dbReference>
<dbReference type="OrthoDB" id="9782219at2"/>
<dbReference type="AlphaFoldDB" id="A0A845QC42"/>
<dbReference type="SUPFAM" id="SSF46785">
    <property type="entry name" value="Winged helix' DNA-binding domain"/>
    <property type="match status" value="1"/>
</dbReference>
<evidence type="ECO:0000313" key="7">
    <source>
        <dbReference type="Proteomes" id="UP000470384"/>
    </source>
</evidence>
<dbReference type="PROSITE" id="PS51118">
    <property type="entry name" value="HTH_HXLR"/>
    <property type="match status" value="1"/>
</dbReference>
<evidence type="ECO:0000313" key="6">
    <source>
        <dbReference type="EMBL" id="NBG96024.1"/>
    </source>
</evidence>
<evidence type="ECO:0000256" key="1">
    <source>
        <dbReference type="ARBA" id="ARBA00023015"/>
    </source>
</evidence>
<evidence type="ECO:0000259" key="5">
    <source>
        <dbReference type="PROSITE" id="PS51118"/>
    </source>
</evidence>
<accession>A0A845QC42</accession>
<keyword evidence="2" id="KW-0238">DNA-binding</keyword>
<comment type="caution">
    <text evidence="6">The sequence shown here is derived from an EMBL/GenBank/DDBJ whole genome shotgun (WGS) entry which is preliminary data.</text>
</comment>
<evidence type="ECO:0000256" key="4">
    <source>
        <dbReference type="SAM" id="MobiDB-lite"/>
    </source>
</evidence>
<protein>
    <submittedName>
        <fullName evidence="6">Transcriptional regulator</fullName>
    </submittedName>
</protein>
<evidence type="ECO:0000256" key="2">
    <source>
        <dbReference type="ARBA" id="ARBA00023125"/>
    </source>
</evidence>
<feature type="domain" description="HTH hxlR-type" evidence="5">
    <location>
        <begin position="3"/>
        <end position="100"/>
    </location>
</feature>
<evidence type="ECO:0000256" key="3">
    <source>
        <dbReference type="ARBA" id="ARBA00023163"/>
    </source>
</evidence>
<dbReference type="EMBL" id="WXYQ01000006">
    <property type="protein sequence ID" value="NBG96024.1"/>
    <property type="molecule type" value="Genomic_DNA"/>
</dbReference>
<organism evidence="6 7">
    <name type="scientific">Pyruvatibacter mobilis</name>
    <dbReference type="NCBI Taxonomy" id="1712261"/>
    <lineage>
        <taxon>Bacteria</taxon>
        <taxon>Pseudomonadati</taxon>
        <taxon>Pseudomonadota</taxon>
        <taxon>Alphaproteobacteria</taxon>
        <taxon>Hyphomicrobiales</taxon>
        <taxon>Parvibaculaceae</taxon>
        <taxon>Pyruvatibacter</taxon>
    </lineage>
</organism>
<feature type="region of interest" description="Disordered" evidence="4">
    <location>
        <begin position="118"/>
        <end position="153"/>
    </location>
</feature>
<dbReference type="Pfam" id="PF01638">
    <property type="entry name" value="HxlR"/>
    <property type="match status" value="1"/>
</dbReference>
<reference evidence="6 7" key="1">
    <citation type="journal article" date="2016" name="Int. J. Syst. Evol. Microbiol.">
        <title>Pyruvatibacter mobilis gen. nov., sp. nov., a marine bacterium from the culture broth of Picochlorum sp. 122.</title>
        <authorList>
            <person name="Wang G."/>
            <person name="Tang M."/>
            <person name="Wu H."/>
            <person name="Dai S."/>
            <person name="Li T."/>
            <person name="Chen C."/>
            <person name="He H."/>
            <person name="Fan J."/>
            <person name="Xiang W."/>
            <person name="Li X."/>
        </authorList>
    </citation>
    <scope>NUCLEOTIDE SEQUENCE [LARGE SCALE GENOMIC DNA]</scope>
    <source>
        <strain evidence="6 7">GYP-11</strain>
    </source>
</reference>
<dbReference type="GO" id="GO:0003677">
    <property type="term" value="F:DNA binding"/>
    <property type="evidence" value="ECO:0007669"/>
    <property type="project" value="UniProtKB-KW"/>
</dbReference>
<keyword evidence="3" id="KW-0804">Transcription</keyword>
<gene>
    <name evidence="6" type="ORF">GTQ45_09805</name>
</gene>
<name>A0A845QC42_9HYPH</name>
<dbReference type="InterPro" id="IPR036388">
    <property type="entry name" value="WH-like_DNA-bd_sf"/>
</dbReference>
<keyword evidence="7" id="KW-1185">Reference proteome</keyword>
<feature type="compositionally biased region" description="Basic residues" evidence="4">
    <location>
        <begin position="143"/>
        <end position="153"/>
    </location>
</feature>
<dbReference type="Gene3D" id="1.10.10.10">
    <property type="entry name" value="Winged helix-like DNA-binding domain superfamily/Winged helix DNA-binding domain"/>
    <property type="match status" value="1"/>
</dbReference>
<dbReference type="InterPro" id="IPR002577">
    <property type="entry name" value="HTH_HxlR"/>
</dbReference>
<dbReference type="PANTHER" id="PTHR33204:SF18">
    <property type="entry name" value="TRANSCRIPTIONAL REGULATORY PROTEIN"/>
    <property type="match status" value="1"/>
</dbReference>
<proteinExistence type="predicted"/>
<sequence length="153" mass="17033">MPCSIARSLDVIGPWWALLIIRDAFMGVRRFRDFEKSLGIAKNTLTSRLNDLTAGGILEKVPDPNGGKHFEYQLTQKGLELFPVIVALSQWGDKWAVHPDGASFEIIDTRDGKPIPQQMIHDRKGKPIPPEHLSQRAGPGTLARRKRARDAGS</sequence>